<organism evidence="8 9">
    <name type="scientific">Rheinheimera marina</name>
    <dbReference type="NCBI Taxonomy" id="1774958"/>
    <lineage>
        <taxon>Bacteria</taxon>
        <taxon>Pseudomonadati</taxon>
        <taxon>Pseudomonadota</taxon>
        <taxon>Gammaproteobacteria</taxon>
        <taxon>Chromatiales</taxon>
        <taxon>Chromatiaceae</taxon>
        <taxon>Rheinheimera</taxon>
    </lineage>
</organism>
<gene>
    <name evidence="8" type="primary">fliD</name>
    <name evidence="8" type="ORF">ACFO3I_18155</name>
</gene>
<dbReference type="Pfam" id="PF02465">
    <property type="entry name" value="FliD_N"/>
    <property type="match status" value="1"/>
</dbReference>
<dbReference type="Proteomes" id="UP001595962">
    <property type="component" value="Unassembled WGS sequence"/>
</dbReference>
<proteinExistence type="inferred from homology"/>
<protein>
    <recommendedName>
        <fullName evidence="5">Flagellar hook-associated protein 2</fullName>
        <shortName evidence="5">HAP2</shortName>
    </recommendedName>
    <alternativeName>
        <fullName evidence="5">Flagellar cap protein</fullName>
    </alternativeName>
</protein>
<evidence type="ECO:0000313" key="9">
    <source>
        <dbReference type="Proteomes" id="UP001595962"/>
    </source>
</evidence>
<reference evidence="9" key="1">
    <citation type="journal article" date="2019" name="Int. J. Syst. Evol. Microbiol.">
        <title>The Global Catalogue of Microorganisms (GCM) 10K type strain sequencing project: providing services to taxonomists for standard genome sequencing and annotation.</title>
        <authorList>
            <consortium name="The Broad Institute Genomics Platform"/>
            <consortium name="The Broad Institute Genome Sequencing Center for Infectious Disease"/>
            <person name="Wu L."/>
            <person name="Ma J."/>
        </authorList>
    </citation>
    <scope>NUCLEOTIDE SEQUENCE [LARGE SCALE GENOMIC DNA]</scope>
    <source>
        <strain evidence="9">DT28</strain>
    </source>
</reference>
<evidence type="ECO:0000256" key="4">
    <source>
        <dbReference type="ARBA" id="ARBA00023143"/>
    </source>
</evidence>
<keyword evidence="5" id="KW-0964">Secreted</keyword>
<keyword evidence="3 5" id="KW-0175">Coiled coil</keyword>
<comment type="function">
    <text evidence="5">Required for morphogenesis and for the elongation of the flagellar filament by facilitating polymerization of the flagellin monomers at the tip of growing filament. Forms a capping structure, which prevents flagellin subunits (transported through the central channel of the flagellum) from leaking out without polymerization at the distal end.</text>
</comment>
<dbReference type="Pfam" id="PF07196">
    <property type="entry name" value="Flagellin_IN"/>
    <property type="match status" value="1"/>
</dbReference>
<evidence type="ECO:0000259" key="6">
    <source>
        <dbReference type="Pfam" id="PF02465"/>
    </source>
</evidence>
<keyword evidence="8" id="KW-0282">Flagellum</keyword>
<keyword evidence="4 5" id="KW-0975">Bacterial flagellum</keyword>
<comment type="subcellular location">
    <subcellularLocation>
        <location evidence="5">Secreted</location>
    </subcellularLocation>
    <subcellularLocation>
        <location evidence="5">Bacterial flagellum</location>
    </subcellularLocation>
</comment>
<dbReference type="InterPro" id="IPR040026">
    <property type="entry name" value="FliD"/>
</dbReference>
<evidence type="ECO:0000313" key="8">
    <source>
        <dbReference type="EMBL" id="MFC4656948.1"/>
    </source>
</evidence>
<dbReference type="RefSeq" id="WP_377336504.1">
    <property type="nucleotide sequence ID" value="NZ_JBHSGB010000017.1"/>
</dbReference>
<dbReference type="InterPro" id="IPR010809">
    <property type="entry name" value="FliD_C"/>
</dbReference>
<dbReference type="PANTHER" id="PTHR30288">
    <property type="entry name" value="FLAGELLAR CAP/ASSEMBLY PROTEIN FLID"/>
    <property type="match status" value="1"/>
</dbReference>
<feature type="coiled-coil region" evidence="5">
    <location>
        <begin position="407"/>
        <end position="434"/>
    </location>
</feature>
<feature type="domain" description="Flagellar hook-associated protein 2 C-terminal" evidence="7">
    <location>
        <begin position="232"/>
        <end position="451"/>
    </location>
</feature>
<evidence type="ECO:0000256" key="2">
    <source>
        <dbReference type="ARBA" id="ARBA00011255"/>
    </source>
</evidence>
<dbReference type="InterPro" id="IPR003481">
    <property type="entry name" value="FliD_N"/>
</dbReference>
<comment type="similarity">
    <text evidence="1 5">Belongs to the FliD family.</text>
</comment>
<sequence>MATITSAGVGSGLNLEDIISSTLQAEYQPKAEKLSKTESSLKVQLTGLGAIKSEMAKLQEVMKELSKPATFENRTASVRQPDNSTSLGDLVSVTSSTTATPGSFRVEVEQLAKGSRAVSGAGSTFTSASDVVTASGGKLTFEAGDKSFSIDVAAGATLEDIRQQVNKSKSNFGISVNIINTGTESQLVVTSNITGAGNDLKITSDTAEMDKISTEAFGGGAGGLGIAVADQAKDGIIKVDGLAITSSSNTFKDAVQGLTIKALRESEADETAKATIDYDKTGVASKIDSFITAYNNVIETINQQSLTVSSPMYGDATVRAMKDQMINAFSTIVKGEGDYESLLDIGIGLNSSNKLEKKNTVRSIGTALDEQFADVGALFTAKGGVAESFTKMLSGYVDGGGVIKNRQDDINSELRDLEDDKENLDYRMTIMEANLRKKYSALDTLIAKMNSTNNYLTSQLASLANIKS</sequence>
<evidence type="ECO:0000259" key="7">
    <source>
        <dbReference type="Pfam" id="PF07195"/>
    </source>
</evidence>
<name>A0ABV9JRT5_9GAMM</name>
<keyword evidence="8" id="KW-0966">Cell projection</keyword>
<keyword evidence="9" id="KW-1185">Reference proteome</keyword>
<dbReference type="Pfam" id="PF07195">
    <property type="entry name" value="FliD_C"/>
    <property type="match status" value="1"/>
</dbReference>
<keyword evidence="8" id="KW-0969">Cilium</keyword>
<comment type="subunit">
    <text evidence="2 5">Homopentamer.</text>
</comment>
<dbReference type="PANTHER" id="PTHR30288:SF0">
    <property type="entry name" value="FLAGELLAR HOOK-ASSOCIATED PROTEIN 2"/>
    <property type="match status" value="1"/>
</dbReference>
<comment type="caution">
    <text evidence="8">The sequence shown here is derived from an EMBL/GenBank/DDBJ whole genome shotgun (WGS) entry which is preliminary data.</text>
</comment>
<dbReference type="InterPro" id="IPR010810">
    <property type="entry name" value="Flagellin_hook_IN_motif"/>
</dbReference>
<evidence type="ECO:0000256" key="1">
    <source>
        <dbReference type="ARBA" id="ARBA00009764"/>
    </source>
</evidence>
<feature type="domain" description="Flagellar hook-associated protein 2 N-terminal" evidence="6">
    <location>
        <begin position="11"/>
        <end position="114"/>
    </location>
</feature>
<evidence type="ECO:0000256" key="5">
    <source>
        <dbReference type="RuleBase" id="RU362066"/>
    </source>
</evidence>
<evidence type="ECO:0000256" key="3">
    <source>
        <dbReference type="ARBA" id="ARBA00023054"/>
    </source>
</evidence>
<dbReference type="EMBL" id="JBHSGB010000017">
    <property type="protein sequence ID" value="MFC4656948.1"/>
    <property type="molecule type" value="Genomic_DNA"/>
</dbReference>
<accession>A0ABV9JRT5</accession>